<dbReference type="PATRIC" id="fig|1288298.3.peg.1861"/>
<keyword evidence="2" id="KW-0255">Endonuclease</keyword>
<proteinExistence type="inferred from homology"/>
<dbReference type="AlphaFoldDB" id="A0A0A0HMF4"/>
<reference evidence="2 3" key="1">
    <citation type="submission" date="2013-01" db="EMBL/GenBank/DDBJ databases">
        <authorList>
            <person name="Fiebig A."/>
            <person name="Goeker M."/>
            <person name="Klenk H.-P.P."/>
        </authorList>
    </citation>
    <scope>NUCLEOTIDE SEQUENCE [LARGE SCALE GENOMIC DNA]</scope>
    <source>
        <strain evidence="2 3">DSM 17069</strain>
    </source>
</reference>
<dbReference type="Proteomes" id="UP000030021">
    <property type="component" value="Unassembled WGS sequence"/>
</dbReference>
<dbReference type="SUPFAM" id="SSF52980">
    <property type="entry name" value="Restriction endonuclease-like"/>
    <property type="match status" value="1"/>
</dbReference>
<protein>
    <submittedName>
        <fullName evidence="2">Putative endonuclease distantly</fullName>
    </submittedName>
</protein>
<keyword evidence="2" id="KW-0378">Hydrolase</keyword>
<dbReference type="EMBL" id="AONH01000010">
    <property type="protein sequence ID" value="KGM88151.1"/>
    <property type="molecule type" value="Genomic_DNA"/>
</dbReference>
<comment type="similarity">
    <text evidence="1">Belongs to the UPF0102 family.</text>
</comment>
<sequence length="144" mass="16084">MRQLAFDFEAVGGTAIVVPPDLLRRQDRGRRAYLSGQAAEAAVLRAYERCSVALLQQRWRGQSGEIDMILRAPDTYVFCEVKQAASFDLAIERLHQGQMRRIHAAASEYLGLLPEGQLAPVRFDLGIVDGRGDVRILENAFGHF</sequence>
<dbReference type="InterPro" id="IPR003509">
    <property type="entry name" value="UPF0102_YraN-like"/>
</dbReference>
<dbReference type="InterPro" id="IPR011335">
    <property type="entry name" value="Restrct_endonuc-II-like"/>
</dbReference>
<dbReference type="RefSeq" id="WP_037272477.1">
    <property type="nucleotide sequence ID" value="NZ_KN293979.1"/>
</dbReference>
<dbReference type="GO" id="GO:0004519">
    <property type="term" value="F:endonuclease activity"/>
    <property type="evidence" value="ECO:0007669"/>
    <property type="project" value="UniProtKB-KW"/>
</dbReference>
<dbReference type="Gene3D" id="3.40.1350.10">
    <property type="match status" value="1"/>
</dbReference>
<dbReference type="OrthoDB" id="9812968at2"/>
<dbReference type="GO" id="GO:0003676">
    <property type="term" value="F:nucleic acid binding"/>
    <property type="evidence" value="ECO:0007669"/>
    <property type="project" value="InterPro"/>
</dbReference>
<organism evidence="2 3">
    <name type="scientific">Roseovarius mucosus DSM 17069</name>
    <dbReference type="NCBI Taxonomy" id="1288298"/>
    <lineage>
        <taxon>Bacteria</taxon>
        <taxon>Pseudomonadati</taxon>
        <taxon>Pseudomonadota</taxon>
        <taxon>Alphaproteobacteria</taxon>
        <taxon>Rhodobacterales</taxon>
        <taxon>Roseobacteraceae</taxon>
        <taxon>Roseovarius</taxon>
    </lineage>
</organism>
<keyword evidence="2" id="KW-0540">Nuclease</keyword>
<accession>A0A0A0HMF4</accession>
<evidence type="ECO:0000313" key="3">
    <source>
        <dbReference type="Proteomes" id="UP000030021"/>
    </source>
</evidence>
<evidence type="ECO:0000313" key="2">
    <source>
        <dbReference type="EMBL" id="KGM88151.1"/>
    </source>
</evidence>
<dbReference type="STRING" id="215743.ROSMUCSMR3_01280"/>
<dbReference type="eggNOG" id="COG0792">
    <property type="taxonomic scope" value="Bacteria"/>
</dbReference>
<dbReference type="HOGENOM" id="CLU_115353_0_1_5"/>
<comment type="caution">
    <text evidence="2">The sequence shown here is derived from an EMBL/GenBank/DDBJ whole genome shotgun (WGS) entry which is preliminary data.</text>
</comment>
<gene>
    <name evidence="2" type="ORF">rosmuc_01845</name>
</gene>
<dbReference type="PANTHER" id="PTHR34039:SF1">
    <property type="entry name" value="UPF0102 PROTEIN YRAN"/>
    <property type="match status" value="1"/>
</dbReference>
<dbReference type="PANTHER" id="PTHR34039">
    <property type="entry name" value="UPF0102 PROTEIN YRAN"/>
    <property type="match status" value="1"/>
</dbReference>
<evidence type="ECO:0000256" key="1">
    <source>
        <dbReference type="ARBA" id="ARBA00006738"/>
    </source>
</evidence>
<dbReference type="InterPro" id="IPR011856">
    <property type="entry name" value="tRNA_endonuc-like_dom_sf"/>
</dbReference>
<name>A0A0A0HMF4_9RHOB</name>
<dbReference type="Pfam" id="PF02021">
    <property type="entry name" value="UPF0102"/>
    <property type="match status" value="1"/>
</dbReference>